<reference evidence="3" key="1">
    <citation type="submission" date="2017-02" db="EMBL/GenBank/DDBJ databases">
        <authorList>
            <person name="Varghese N."/>
            <person name="Submissions S."/>
        </authorList>
    </citation>
    <scope>NUCLEOTIDE SEQUENCE [LARGE SCALE GENOMIC DNA]</scope>
    <source>
        <strain evidence="3">ATCC 700200</strain>
    </source>
</reference>
<accession>A0A1T4Y9C3</accession>
<keyword evidence="3" id="KW-1185">Reference proteome</keyword>
<feature type="chain" id="PRO_5012843447" description="HEAT repeat domain-containing protein" evidence="1">
    <location>
        <begin position="27"/>
        <end position="355"/>
    </location>
</feature>
<proteinExistence type="predicted"/>
<sequence length="355" mass="39675">MNFPRFIPRAALFLLVTGVSALSLTAAEPSGKWTPPPTDGSFWKHAPTSLAFPPFLGDYRFAGHFDYKDDGVLLRYENLEEQARMDIFLFKAGAPLPTLEDKHRRILAEMDIVSRDMESMVKQGRYKNLSESELQGGELELWQKQSLPIATRVITATRMGISDTGSAEAVVRQWVGITLLDDYLITLRHMRPAATGDAGEESMKRLIGLVFQVIKDPALRSHIQSLIKDYQADPFSEYGVQAAAAVLAYLQQTPYFPINIPEHPVAQWLEHAKAIAPGTEETLLRAFMLGSAKAALTGGDAETCLQEGSRQFAKIYRQLVTQHPQIARPEIDDFVTAAEKGEGHVWMRKYTRVTQ</sequence>
<keyword evidence="1" id="KW-0732">Signal</keyword>
<dbReference type="OrthoDB" id="185124at2"/>
<name>A0A1T4Y9C3_9BACT</name>
<protein>
    <recommendedName>
        <fullName evidence="4">HEAT repeat domain-containing protein</fullName>
    </recommendedName>
</protein>
<evidence type="ECO:0008006" key="4">
    <source>
        <dbReference type="Google" id="ProtNLM"/>
    </source>
</evidence>
<evidence type="ECO:0000313" key="3">
    <source>
        <dbReference type="Proteomes" id="UP000190774"/>
    </source>
</evidence>
<evidence type="ECO:0000256" key="1">
    <source>
        <dbReference type="SAM" id="SignalP"/>
    </source>
</evidence>
<dbReference type="RefSeq" id="WP_078813834.1">
    <property type="nucleotide sequence ID" value="NZ_FUYE01000008.1"/>
</dbReference>
<feature type="signal peptide" evidence="1">
    <location>
        <begin position="1"/>
        <end position="26"/>
    </location>
</feature>
<gene>
    <name evidence="2" type="ORF">SAMN02745166_02636</name>
</gene>
<dbReference type="AlphaFoldDB" id="A0A1T4Y9C3"/>
<organism evidence="2 3">
    <name type="scientific">Prosthecobacter debontii</name>
    <dbReference type="NCBI Taxonomy" id="48467"/>
    <lineage>
        <taxon>Bacteria</taxon>
        <taxon>Pseudomonadati</taxon>
        <taxon>Verrucomicrobiota</taxon>
        <taxon>Verrucomicrobiia</taxon>
        <taxon>Verrucomicrobiales</taxon>
        <taxon>Verrucomicrobiaceae</taxon>
        <taxon>Prosthecobacter</taxon>
    </lineage>
</organism>
<dbReference type="Proteomes" id="UP000190774">
    <property type="component" value="Unassembled WGS sequence"/>
</dbReference>
<evidence type="ECO:0000313" key="2">
    <source>
        <dbReference type="EMBL" id="SKA97881.1"/>
    </source>
</evidence>
<dbReference type="EMBL" id="FUYE01000008">
    <property type="protein sequence ID" value="SKA97881.1"/>
    <property type="molecule type" value="Genomic_DNA"/>
</dbReference>